<keyword evidence="4" id="KW-0547">Nucleotide-binding</keyword>
<evidence type="ECO:0000313" key="14">
    <source>
        <dbReference type="Proteomes" id="UP001160334"/>
    </source>
</evidence>
<dbReference type="InterPro" id="IPR039421">
    <property type="entry name" value="Type_1_exporter"/>
</dbReference>
<keyword evidence="14" id="KW-1185">Reference proteome</keyword>
<proteinExistence type="inferred from homology"/>
<dbReference type="PROSITE" id="PS51257">
    <property type="entry name" value="PROKAR_LIPOPROTEIN"/>
    <property type="match status" value="1"/>
</dbReference>
<evidence type="ECO:0000256" key="10">
    <source>
        <dbReference type="SAM" id="Phobius"/>
    </source>
</evidence>
<dbReference type="PANTHER" id="PTHR24221:SF654">
    <property type="entry name" value="ATP-BINDING CASSETTE SUB-FAMILY B MEMBER 6"/>
    <property type="match status" value="1"/>
</dbReference>
<feature type="domain" description="ABC transmembrane type-1" evidence="12">
    <location>
        <begin position="16"/>
        <end position="296"/>
    </location>
</feature>
<dbReference type="PROSITE" id="PS00211">
    <property type="entry name" value="ABC_TRANSPORTER_1"/>
    <property type="match status" value="1"/>
</dbReference>
<feature type="transmembrane region" description="Helical" evidence="10">
    <location>
        <begin position="126"/>
        <end position="146"/>
    </location>
</feature>
<evidence type="ECO:0000313" key="13">
    <source>
        <dbReference type="EMBL" id="MDH6282171.1"/>
    </source>
</evidence>
<feature type="transmembrane region" description="Helical" evidence="10">
    <location>
        <begin position="271"/>
        <end position="293"/>
    </location>
</feature>
<dbReference type="InterPro" id="IPR003439">
    <property type="entry name" value="ABC_transporter-like_ATP-bd"/>
</dbReference>
<keyword evidence="5 13" id="KW-0067">ATP-binding</keyword>
<evidence type="ECO:0000256" key="7">
    <source>
        <dbReference type="ARBA" id="ARBA00022989"/>
    </source>
</evidence>
<evidence type="ECO:0000256" key="1">
    <source>
        <dbReference type="ARBA" id="ARBA00004429"/>
    </source>
</evidence>
<dbReference type="InterPro" id="IPR027417">
    <property type="entry name" value="P-loop_NTPase"/>
</dbReference>
<evidence type="ECO:0000256" key="8">
    <source>
        <dbReference type="ARBA" id="ARBA00023136"/>
    </source>
</evidence>
<dbReference type="InterPro" id="IPR011527">
    <property type="entry name" value="ABC1_TM_dom"/>
</dbReference>
<dbReference type="PANTHER" id="PTHR24221">
    <property type="entry name" value="ATP-BINDING CASSETTE SUB-FAMILY B"/>
    <property type="match status" value="1"/>
</dbReference>
<dbReference type="Pfam" id="PF00005">
    <property type="entry name" value="ABC_tran"/>
    <property type="match status" value="1"/>
</dbReference>
<feature type="domain" description="ABC transporter" evidence="11">
    <location>
        <begin position="333"/>
        <end position="534"/>
    </location>
</feature>
<reference evidence="13 14" key="1">
    <citation type="submission" date="2023-04" db="EMBL/GenBank/DDBJ databases">
        <title>Forest soil microbial communities from Buena Vista Peninsula, Colon Province, Panama.</title>
        <authorList>
            <person name="Bouskill N."/>
        </authorList>
    </citation>
    <scope>NUCLEOTIDE SEQUENCE [LARGE SCALE GENOMIC DNA]</scope>
    <source>
        <strain evidence="13 14">CFH S0262</strain>
    </source>
</reference>
<comment type="similarity">
    <text evidence="9">Belongs to the ABC transporter superfamily. Siderophore-Fe(3+) uptake transporter (SIUT) (TC 3.A.1.21) family.</text>
</comment>
<keyword evidence="2" id="KW-1003">Cell membrane</keyword>
<name>A0ABT6MEG3_9NOCA</name>
<evidence type="ECO:0000256" key="4">
    <source>
        <dbReference type="ARBA" id="ARBA00022741"/>
    </source>
</evidence>
<accession>A0ABT6MEG3</accession>
<gene>
    <name evidence="13" type="ORF">M2280_003394</name>
</gene>
<keyword evidence="6" id="KW-1278">Translocase</keyword>
<keyword evidence="3 10" id="KW-0812">Transmembrane</keyword>
<dbReference type="InterPro" id="IPR036640">
    <property type="entry name" value="ABC1_TM_sf"/>
</dbReference>
<dbReference type="Gene3D" id="1.20.1560.10">
    <property type="entry name" value="ABC transporter type 1, transmembrane domain"/>
    <property type="match status" value="1"/>
</dbReference>
<evidence type="ECO:0000256" key="3">
    <source>
        <dbReference type="ARBA" id="ARBA00022692"/>
    </source>
</evidence>
<keyword evidence="7 10" id="KW-1133">Transmembrane helix</keyword>
<dbReference type="InterPro" id="IPR003593">
    <property type="entry name" value="AAA+_ATPase"/>
</dbReference>
<evidence type="ECO:0000256" key="6">
    <source>
        <dbReference type="ARBA" id="ARBA00022967"/>
    </source>
</evidence>
<dbReference type="SUPFAM" id="SSF90123">
    <property type="entry name" value="ABC transporter transmembrane region"/>
    <property type="match status" value="1"/>
</dbReference>
<dbReference type="PROSITE" id="PS50929">
    <property type="entry name" value="ABC_TM1F"/>
    <property type="match status" value="1"/>
</dbReference>
<dbReference type="SUPFAM" id="SSF52540">
    <property type="entry name" value="P-loop containing nucleoside triphosphate hydrolases"/>
    <property type="match status" value="1"/>
</dbReference>
<comment type="caution">
    <text evidence="13">The sequence shown here is derived from an EMBL/GenBank/DDBJ whole genome shotgun (WGS) entry which is preliminary data.</text>
</comment>
<dbReference type="PROSITE" id="PS50893">
    <property type="entry name" value="ABC_TRANSPORTER_2"/>
    <property type="match status" value="1"/>
</dbReference>
<evidence type="ECO:0000259" key="12">
    <source>
        <dbReference type="PROSITE" id="PS50929"/>
    </source>
</evidence>
<evidence type="ECO:0000259" key="11">
    <source>
        <dbReference type="PROSITE" id="PS50893"/>
    </source>
</evidence>
<feature type="transmembrane region" description="Helical" evidence="10">
    <location>
        <begin position="49"/>
        <end position="70"/>
    </location>
</feature>
<keyword evidence="8 10" id="KW-0472">Membrane</keyword>
<dbReference type="Proteomes" id="UP001160334">
    <property type="component" value="Unassembled WGS sequence"/>
</dbReference>
<dbReference type="Pfam" id="PF00664">
    <property type="entry name" value="ABC_membrane"/>
    <property type="match status" value="1"/>
</dbReference>
<sequence>MRAAESATTFRGGRRVAAAVVLSWIGTAGACLLYLALGDLIEHEGDWRSWSAGLAAVAVLSGTAAAVPIVTDGTQRRVEHSVRERIQDRLLAADTAIARARLPAAGRVVSTAVDAAGRVAALRGGFVGAIVAAGTSPLLVLVVLAVTVSTTLAGVLLILVLVAPILVWGFQRLFRRSSAQYRAQSRRLAGEFLEALRGLRTVSLLGRTAEQRAHLATESEAQRRAVMRLLLGNQIVLLVTDIVFFGGLVGTVTAVGTHLGGVGELTAGRGVALVLLAALLTAPIAYVGQFFYIGMSGAAAQREAASLIDDLPDTGQAPAINSAPPADSGPVACALRDVDFSYPRRSQLLSRFSLEVAAGECVALTGPSGVGKSTVLALVSGDLRPDAGSVVFDGSPVDPRTVVAVVHQNTYLFSGSVAGNLRLAAPDASDAELWTVLDRVHLADEIRLLPAGLHTEVGEFGSALSGGQAQRLSLARALLRDAPVLVLDEPTSHIDARSEALIADTLATLARRRTLVVATHSTGLLALADRTVEIGGPE</sequence>
<comment type="subcellular location">
    <subcellularLocation>
        <location evidence="1">Cell inner membrane</location>
        <topology evidence="1">Multi-pass membrane protein</topology>
    </subcellularLocation>
</comment>
<dbReference type="GO" id="GO:0005524">
    <property type="term" value="F:ATP binding"/>
    <property type="evidence" value="ECO:0007669"/>
    <property type="project" value="UniProtKB-KW"/>
</dbReference>
<dbReference type="SMART" id="SM00382">
    <property type="entry name" value="AAA"/>
    <property type="match status" value="1"/>
</dbReference>
<feature type="transmembrane region" description="Helical" evidence="10">
    <location>
        <begin position="16"/>
        <end position="37"/>
    </location>
</feature>
<feature type="transmembrane region" description="Helical" evidence="10">
    <location>
        <begin position="152"/>
        <end position="170"/>
    </location>
</feature>
<protein>
    <submittedName>
        <fullName evidence="13">ATP-binding cassette subfamily C protein CydD</fullName>
    </submittedName>
</protein>
<evidence type="ECO:0000256" key="2">
    <source>
        <dbReference type="ARBA" id="ARBA00022519"/>
    </source>
</evidence>
<evidence type="ECO:0000256" key="9">
    <source>
        <dbReference type="ARBA" id="ARBA00023455"/>
    </source>
</evidence>
<keyword evidence="2" id="KW-0997">Cell inner membrane</keyword>
<dbReference type="Gene3D" id="3.40.50.300">
    <property type="entry name" value="P-loop containing nucleotide triphosphate hydrolases"/>
    <property type="match status" value="1"/>
</dbReference>
<dbReference type="EMBL" id="JARXVC010000008">
    <property type="protein sequence ID" value="MDH6282171.1"/>
    <property type="molecule type" value="Genomic_DNA"/>
</dbReference>
<feature type="transmembrane region" description="Helical" evidence="10">
    <location>
        <begin position="235"/>
        <end position="259"/>
    </location>
</feature>
<dbReference type="InterPro" id="IPR017871">
    <property type="entry name" value="ABC_transporter-like_CS"/>
</dbReference>
<organism evidence="13 14">
    <name type="scientific">Prescottella agglutinans</name>
    <dbReference type="NCBI Taxonomy" id="1644129"/>
    <lineage>
        <taxon>Bacteria</taxon>
        <taxon>Bacillati</taxon>
        <taxon>Actinomycetota</taxon>
        <taxon>Actinomycetes</taxon>
        <taxon>Mycobacteriales</taxon>
        <taxon>Nocardiaceae</taxon>
        <taxon>Prescottella</taxon>
    </lineage>
</organism>
<evidence type="ECO:0000256" key="5">
    <source>
        <dbReference type="ARBA" id="ARBA00022840"/>
    </source>
</evidence>